<evidence type="ECO:0000313" key="3">
    <source>
        <dbReference type="Proteomes" id="UP000077623"/>
    </source>
</evidence>
<feature type="transmembrane region" description="Helical" evidence="1">
    <location>
        <begin position="148"/>
        <end position="167"/>
    </location>
</feature>
<protein>
    <submittedName>
        <fullName evidence="2">Uncharacterized protein</fullName>
    </submittedName>
</protein>
<dbReference type="RefSeq" id="WP_187149850.1">
    <property type="nucleotide sequence ID" value="NZ_LWUJ01000010.1"/>
</dbReference>
<keyword evidence="1" id="KW-0472">Membrane</keyword>
<comment type="caution">
    <text evidence="2">The sequence shown here is derived from an EMBL/GenBank/DDBJ whole genome shotgun (WGS) entry which is preliminary data.</text>
</comment>
<keyword evidence="3" id="KW-1185">Reference proteome</keyword>
<dbReference type="Proteomes" id="UP000077623">
    <property type="component" value="Unassembled WGS sequence"/>
</dbReference>
<proteinExistence type="predicted"/>
<dbReference type="EMBL" id="LWUJ01000010">
    <property type="protein sequence ID" value="OAL10615.1"/>
    <property type="molecule type" value="Genomic_DNA"/>
</dbReference>
<feature type="transmembrane region" description="Helical" evidence="1">
    <location>
        <begin position="20"/>
        <end position="39"/>
    </location>
</feature>
<keyword evidence="1" id="KW-0812">Transmembrane</keyword>
<sequence>MYLKLTPPFSELLSFNCRQLLVSCLAGTVIVGSGSVLVFNSSISTKLNEAIRPAFAQLALTPFGKGINALGNTISEWGASVVGKKDDFQQWFQSFFNIDGIKSGTLELYEKLVAWAKIVYEWFANKFLKFIGNIPEMVKNWKELRLSLFKWGTFLGGGGGSALWAMFGNSANWSKLGDLMGHPKFEEMINDFNTLVQENPRRFWRFRCRRNWRDFRTVFRWSW</sequence>
<evidence type="ECO:0000256" key="1">
    <source>
        <dbReference type="SAM" id="Phobius"/>
    </source>
</evidence>
<dbReference type="STRING" id="432608.A6V39_00925"/>
<keyword evidence="1" id="KW-1133">Transmembrane helix</keyword>
<gene>
    <name evidence="2" type="ORF">A6V39_00925</name>
</gene>
<reference evidence="3" key="1">
    <citation type="submission" date="2016-04" db="EMBL/GenBank/DDBJ databases">
        <authorList>
            <person name="Quiroz-Castaneda R.E."/>
            <person name="Martinez-Ocampo F."/>
        </authorList>
    </citation>
    <scope>NUCLEOTIDE SEQUENCE [LARGE SCALE GENOMIC DNA]</scope>
    <source>
        <strain evidence="3">INIFAP01</strain>
    </source>
</reference>
<accession>A0A1A9QF73</accession>
<evidence type="ECO:0000313" key="2">
    <source>
        <dbReference type="EMBL" id="OAL10615.1"/>
    </source>
</evidence>
<name>A0A1A9QF73_9MOLU</name>
<organism evidence="2 3">
    <name type="scientific">Candidatus Mycoplasma haematobovis</name>
    <dbReference type="NCBI Taxonomy" id="432608"/>
    <lineage>
        <taxon>Bacteria</taxon>
        <taxon>Bacillati</taxon>
        <taxon>Mycoplasmatota</taxon>
        <taxon>Mollicutes</taxon>
        <taxon>Mycoplasmataceae</taxon>
        <taxon>Mycoplasma</taxon>
    </lineage>
</organism>
<dbReference type="AlphaFoldDB" id="A0A1A9QF73"/>